<evidence type="ECO:0000256" key="5">
    <source>
        <dbReference type="ARBA" id="ARBA00023049"/>
    </source>
</evidence>
<evidence type="ECO:0000313" key="9">
    <source>
        <dbReference type="Proteomes" id="UP000250218"/>
    </source>
</evidence>
<keyword evidence="9" id="KW-1185">Reference proteome</keyword>
<dbReference type="CDD" id="cd09608">
    <property type="entry name" value="M3B_PepF"/>
    <property type="match status" value="1"/>
</dbReference>
<dbReference type="AlphaFoldDB" id="A0A2Z4NDD4"/>
<dbReference type="Pfam" id="PF01432">
    <property type="entry name" value="Peptidase_M3"/>
    <property type="match status" value="1"/>
</dbReference>
<dbReference type="RefSeq" id="WP_033178610.1">
    <property type="nucleotide sequence ID" value="NZ_CP030140.1"/>
</dbReference>
<evidence type="ECO:0000256" key="1">
    <source>
        <dbReference type="ARBA" id="ARBA00022670"/>
    </source>
</evidence>
<dbReference type="InterPro" id="IPR004438">
    <property type="entry name" value="Peptidase_M3B"/>
</dbReference>
<organism evidence="8 9">
    <name type="scientific">[Mycoplasma] anseris</name>
    <dbReference type="NCBI Taxonomy" id="92400"/>
    <lineage>
        <taxon>Bacteria</taxon>
        <taxon>Bacillati</taxon>
        <taxon>Mycoplasmatota</taxon>
        <taxon>Mycoplasmoidales</taxon>
        <taxon>Metamycoplasmataceae</taxon>
        <taxon>Metamycoplasma</taxon>
    </lineage>
</organism>
<dbReference type="GO" id="GO:0004222">
    <property type="term" value="F:metalloendopeptidase activity"/>
    <property type="evidence" value="ECO:0007669"/>
    <property type="project" value="UniProtKB-UniRule"/>
</dbReference>
<keyword evidence="3 6" id="KW-0378">Hydrolase</keyword>
<keyword evidence="1 6" id="KW-0645">Protease</keyword>
<evidence type="ECO:0000313" key="8">
    <source>
        <dbReference type="EMBL" id="AWX69604.1"/>
    </source>
</evidence>
<dbReference type="SUPFAM" id="SSF55486">
    <property type="entry name" value="Metalloproteases ('zincins'), catalytic domain"/>
    <property type="match status" value="1"/>
</dbReference>
<comment type="function">
    <text evidence="6">Has oligopeptidase activity and degrades a variety of small bioactive peptides.</text>
</comment>
<dbReference type="InterPro" id="IPR042088">
    <property type="entry name" value="OligoPept_F_C"/>
</dbReference>
<dbReference type="Gene3D" id="1.20.140.70">
    <property type="entry name" value="Oligopeptidase f, N-terminal domain"/>
    <property type="match status" value="1"/>
</dbReference>
<dbReference type="KEGG" id="mane:DP065_02500"/>
<keyword evidence="2 6" id="KW-0479">Metal-binding</keyword>
<protein>
    <recommendedName>
        <fullName evidence="6">Oligopeptidase F</fullName>
        <ecNumber evidence="6">3.4.24.-</ecNumber>
    </recommendedName>
</protein>
<evidence type="ECO:0000256" key="2">
    <source>
        <dbReference type="ARBA" id="ARBA00022723"/>
    </source>
</evidence>
<comment type="similarity">
    <text evidence="6">Belongs to the peptidase M3B family.</text>
</comment>
<evidence type="ECO:0000256" key="4">
    <source>
        <dbReference type="ARBA" id="ARBA00022833"/>
    </source>
</evidence>
<sequence length="609" mass="72533">MKKYNSYLEIEEQYRFDLEDILENKSYQEWEDQYFLIFKQLIEIKDKKYEDLDLFLKGIKLTEQLIIIGNKLQNYLENNINVNLSNTKFIELRTRFETKNNEYEIEMGNEINRIAKHRKTIEKWINLNELKNVKKDLLATLEVLDHKLGDEVEEYINKTSMAQPDLEEIFTILTDSETDYGYAISKSNKKFKITEATRMSLMKSKDEKIRKSTFINYANAFYKRKETLSKLLYQHFKRISVLALNRGYQSSMDSILSEDKIDKKLLDTIYNSIQKNMGIFKKFATARKRFFEKKFNKKMQLWDQSLDLVNVKNKYSVEEAKEILLKITEIMPFEYHDVVKKALDEKWVDFMHCPNKISGAYSIGNSYGLNKKYILMNFDYTFESVNTLCHEMGHSLHSYFSDKTQPLQRSGYPIFLAEIASIFNELLLNDYLISKAKTEKEQFYLLERSIFDFIGTVIKQAEWSNYEYDLYNLIDQDEPLNSFDALEKLYVNNSNKYKFNNTNKIGNKHNIYSVIVPHFYYHFYVYKYALGYIVANVFFQRYKKEGKSALENYVLNFLSAGDRDWPAIILKEAGIDIYNENIYNEAFKIIEEKINKYIKLGKRIFKITK</sequence>
<dbReference type="EMBL" id="CP030140">
    <property type="protein sequence ID" value="AWX69604.1"/>
    <property type="molecule type" value="Genomic_DNA"/>
</dbReference>
<evidence type="ECO:0000256" key="3">
    <source>
        <dbReference type="ARBA" id="ARBA00022801"/>
    </source>
</evidence>
<proteinExistence type="inferred from homology"/>
<evidence type="ECO:0000256" key="6">
    <source>
        <dbReference type="RuleBase" id="RU368091"/>
    </source>
</evidence>
<gene>
    <name evidence="8" type="primary">pepF</name>
    <name evidence="8" type="ORF">DP065_02500</name>
</gene>
<dbReference type="GO" id="GO:0046872">
    <property type="term" value="F:metal ion binding"/>
    <property type="evidence" value="ECO:0007669"/>
    <property type="project" value="UniProtKB-UniRule"/>
</dbReference>
<name>A0A2Z4NDD4_9BACT</name>
<dbReference type="InterPro" id="IPR001567">
    <property type="entry name" value="Pept_M3A_M3B_dom"/>
</dbReference>
<dbReference type="EC" id="3.4.24.-" evidence="6"/>
<accession>A0A2Z4NDD4</accession>
<dbReference type="GO" id="GO:0006508">
    <property type="term" value="P:proteolysis"/>
    <property type="evidence" value="ECO:0007669"/>
    <property type="project" value="UniProtKB-KW"/>
</dbReference>
<keyword evidence="4 6" id="KW-0862">Zinc</keyword>
<evidence type="ECO:0000259" key="7">
    <source>
        <dbReference type="Pfam" id="PF01432"/>
    </source>
</evidence>
<reference evidence="9" key="1">
    <citation type="submission" date="2018-06" db="EMBL/GenBank/DDBJ databases">
        <title>Complete genome sequences of Mycoplasma anatis, M. anseris and M. cloacale type strains.</title>
        <authorList>
            <person name="Grozner D."/>
            <person name="Forro B."/>
            <person name="Sulyok K.M."/>
            <person name="Marton S."/>
            <person name="Kreizinger Z."/>
            <person name="Banyai K."/>
            <person name="Gyuranecz M."/>
        </authorList>
    </citation>
    <scope>NUCLEOTIDE SEQUENCE [LARGE SCALE GENOMIC DNA]</scope>
    <source>
        <strain evidence="9">ATCC 49234</strain>
    </source>
</reference>
<dbReference type="NCBIfam" id="TIGR00181">
    <property type="entry name" value="pepF"/>
    <property type="match status" value="1"/>
</dbReference>
<comment type="cofactor">
    <cofactor evidence="6">
        <name>Zn(2+)</name>
        <dbReference type="ChEBI" id="CHEBI:29105"/>
    </cofactor>
    <text evidence="6">Binds 1 zinc ion.</text>
</comment>
<dbReference type="Gene3D" id="1.10.1370.20">
    <property type="entry name" value="Oligoendopeptidase f, C-terminal domain"/>
    <property type="match status" value="1"/>
</dbReference>
<feature type="domain" description="Peptidase M3A/M3B catalytic" evidence="7">
    <location>
        <begin position="201"/>
        <end position="587"/>
    </location>
</feature>
<dbReference type="Proteomes" id="UP000250218">
    <property type="component" value="Chromosome"/>
</dbReference>
<keyword evidence="5 6" id="KW-0482">Metalloprotease</keyword>